<evidence type="ECO:0000313" key="1">
    <source>
        <dbReference type="EMBL" id="MFC4738576.1"/>
    </source>
</evidence>
<accession>A0ABV9P0A6</accession>
<proteinExistence type="predicted"/>
<gene>
    <name evidence="1" type="ORF">ACFO3U_01060</name>
</gene>
<keyword evidence="2" id="KW-1185">Reference proteome</keyword>
<comment type="caution">
    <text evidence="1">The sequence shown here is derived from an EMBL/GenBank/DDBJ whole genome shotgun (WGS) entry which is preliminary data.</text>
</comment>
<organism evidence="1 2">
    <name type="scientific">Flavobacterium ponti</name>
    <dbReference type="NCBI Taxonomy" id="665133"/>
    <lineage>
        <taxon>Bacteria</taxon>
        <taxon>Pseudomonadati</taxon>
        <taxon>Bacteroidota</taxon>
        <taxon>Flavobacteriia</taxon>
        <taxon>Flavobacteriales</taxon>
        <taxon>Flavobacteriaceae</taxon>
        <taxon>Flavobacterium</taxon>
    </lineage>
</organism>
<reference evidence="2" key="1">
    <citation type="journal article" date="2019" name="Int. J. Syst. Evol. Microbiol.">
        <title>The Global Catalogue of Microorganisms (GCM) 10K type strain sequencing project: providing services to taxonomists for standard genome sequencing and annotation.</title>
        <authorList>
            <consortium name="The Broad Institute Genomics Platform"/>
            <consortium name="The Broad Institute Genome Sequencing Center for Infectious Disease"/>
            <person name="Wu L."/>
            <person name="Ma J."/>
        </authorList>
    </citation>
    <scope>NUCLEOTIDE SEQUENCE [LARGE SCALE GENOMIC DNA]</scope>
    <source>
        <strain evidence="2">CCUG 50349</strain>
    </source>
</reference>
<sequence length="168" mass="19280">MPYINHVKFKQPKVQGDSCNFLLSDVFKVWQCSTQKIKSMVRIIDYKQRQVEDGRAFFVLEISGGIEMVKSQASNQFYATSKKAFISSTFDEQTCKALIGTEMPGNVVRLDCEPYEYVVKETGEVIILSHKYVYEPNEASREEKAIQKLLADENIFSKNGHAKEEFVM</sequence>
<dbReference type="RefSeq" id="WP_379737588.1">
    <property type="nucleotide sequence ID" value="NZ_JBHSGW010000001.1"/>
</dbReference>
<name>A0ABV9P0A6_9FLAO</name>
<dbReference type="EMBL" id="JBHSGW010000001">
    <property type="protein sequence ID" value="MFC4738576.1"/>
    <property type="molecule type" value="Genomic_DNA"/>
</dbReference>
<protein>
    <submittedName>
        <fullName evidence="1">Uncharacterized protein</fullName>
    </submittedName>
</protein>
<dbReference type="Proteomes" id="UP001595885">
    <property type="component" value="Unassembled WGS sequence"/>
</dbReference>
<evidence type="ECO:0000313" key="2">
    <source>
        <dbReference type="Proteomes" id="UP001595885"/>
    </source>
</evidence>